<reference evidence="1 2" key="1">
    <citation type="submission" date="2019-01" db="EMBL/GenBank/DDBJ databases">
        <title>Lacunisphaera sp. strain TWA-58.</title>
        <authorList>
            <person name="Chen W.-M."/>
        </authorList>
    </citation>
    <scope>NUCLEOTIDE SEQUENCE [LARGE SCALE GENOMIC DNA]</scope>
    <source>
        <strain evidence="1 2">TWA-58</strain>
    </source>
</reference>
<dbReference type="Proteomes" id="UP000290218">
    <property type="component" value="Unassembled WGS sequence"/>
</dbReference>
<proteinExistence type="predicted"/>
<dbReference type="EMBL" id="SDHX01000001">
    <property type="protein sequence ID" value="RXK54608.1"/>
    <property type="molecule type" value="Genomic_DNA"/>
</dbReference>
<evidence type="ECO:0000313" key="2">
    <source>
        <dbReference type="Proteomes" id="UP000290218"/>
    </source>
</evidence>
<comment type="caution">
    <text evidence="1">The sequence shown here is derived from an EMBL/GenBank/DDBJ whole genome shotgun (WGS) entry which is preliminary data.</text>
</comment>
<dbReference type="OrthoDB" id="195336at2"/>
<protein>
    <submittedName>
        <fullName evidence="1">Uncharacterized protein</fullName>
    </submittedName>
</protein>
<gene>
    <name evidence="1" type="ORF">ESB00_01550</name>
</gene>
<organism evidence="1 2">
    <name type="scientific">Oleiharenicola lentus</name>
    <dbReference type="NCBI Taxonomy" id="2508720"/>
    <lineage>
        <taxon>Bacteria</taxon>
        <taxon>Pseudomonadati</taxon>
        <taxon>Verrucomicrobiota</taxon>
        <taxon>Opitutia</taxon>
        <taxon>Opitutales</taxon>
        <taxon>Opitutaceae</taxon>
        <taxon>Oleiharenicola</taxon>
    </lineage>
</organism>
<dbReference type="AlphaFoldDB" id="A0A4Q1C711"/>
<sequence length="184" mass="20480">MKAWMAVCVFLLAATGGLAEAFTIFKLPNGGRLELFPVGRWALSSEDVGELKIVLMPDSPKINARAIYSVATEGSDDFPTDAKLQEQMYRVAERILSSGDFVERKPVIKPFYPPKGFGYYAVMTDRKMVGLPPKSGEYKFFMLGMIRLAPSVYLKVQIMADHEEGEPYQQLLGMAEGAVYTPPR</sequence>
<keyword evidence="2" id="KW-1185">Reference proteome</keyword>
<accession>A0A4Q1C711</accession>
<evidence type="ECO:0000313" key="1">
    <source>
        <dbReference type="EMBL" id="RXK54608.1"/>
    </source>
</evidence>
<name>A0A4Q1C711_9BACT</name>